<evidence type="ECO:0000256" key="5">
    <source>
        <dbReference type="HAMAP-Rule" id="MF_02070"/>
    </source>
</evidence>
<evidence type="ECO:0000256" key="4">
    <source>
        <dbReference type="ARBA" id="ARBA00023316"/>
    </source>
</evidence>
<evidence type="ECO:0000313" key="6">
    <source>
        <dbReference type="EMBL" id="SIS41429.1"/>
    </source>
</evidence>
<dbReference type="Proteomes" id="UP000187608">
    <property type="component" value="Unassembled WGS sequence"/>
</dbReference>
<keyword evidence="7" id="KW-1185">Reference proteome</keyword>
<evidence type="ECO:0000256" key="3">
    <source>
        <dbReference type="ARBA" id="ARBA00022944"/>
    </source>
</evidence>
<dbReference type="InterPro" id="IPR004629">
    <property type="entry name" value="WecG_TagA_CpsF"/>
</dbReference>
<protein>
    <recommendedName>
        <fullName evidence="5">N-acetylglucosaminyldiphosphoundecaprenol N-acetyl-beta-D-mannosaminyltransferase</fullName>
        <ecNumber evidence="5">2.4.1.187</ecNumber>
    </recommendedName>
    <alternativeName>
        <fullName evidence="5">N-acetylmannosaminyltransferase</fullName>
    </alternativeName>
    <alternativeName>
        <fullName evidence="5">UDP-N-acetylmannosamine transferase</fullName>
    </alternativeName>
    <alternativeName>
        <fullName evidence="5">UDP-N-acetylmannosamine:N-acetylglucosaminyl pyrophosphorylundecaprenol N-acetylmannosaminyltransferase</fullName>
    </alternativeName>
</protein>
<comment type="catalytic activity">
    <reaction evidence="5">
        <text>UDP-N-acetyl-alpha-D-mannosamine + N-acetyl-alpha-D-glucosaminyl-di-trans,octa-cis-undecaprenyl diphosphate = N-acetyl-beta-D-mannosaminyl-(1-&gt;4)-N-acetyl-alpha-D-glucosaminyl di-trans,octa-cis-undecaprenyl diphosphate + UDP + H(+)</text>
        <dbReference type="Rhea" id="RHEA:16053"/>
        <dbReference type="ChEBI" id="CHEBI:15378"/>
        <dbReference type="ChEBI" id="CHEBI:58223"/>
        <dbReference type="ChEBI" id="CHEBI:62959"/>
        <dbReference type="ChEBI" id="CHEBI:68623"/>
        <dbReference type="ChEBI" id="CHEBI:132210"/>
        <dbReference type="EC" id="2.4.1.187"/>
    </reaction>
</comment>
<gene>
    <name evidence="6" type="ORF">SAMN05421687_102360</name>
</gene>
<dbReference type="STRING" id="570947.SAMN05421687_102360"/>
<evidence type="ECO:0000256" key="2">
    <source>
        <dbReference type="ARBA" id="ARBA00022679"/>
    </source>
</evidence>
<dbReference type="EC" id="2.4.1.187" evidence="5"/>
<dbReference type="NCBIfam" id="TIGR00696">
    <property type="entry name" value="wecG_tagA_cpsF"/>
    <property type="match status" value="1"/>
</dbReference>
<keyword evidence="1 5" id="KW-0328">Glycosyltransferase</keyword>
<keyword evidence="2 5" id="KW-0808">Transferase</keyword>
<reference evidence="7" key="1">
    <citation type="submission" date="2017-01" db="EMBL/GenBank/DDBJ databases">
        <authorList>
            <person name="Varghese N."/>
            <person name="Submissions S."/>
        </authorList>
    </citation>
    <scope>NUCLEOTIDE SEQUENCE [LARGE SCALE GENOMIC DNA]</scope>
    <source>
        <strain evidence="7">DSM 23127</strain>
    </source>
</reference>
<dbReference type="EMBL" id="FTOC01000002">
    <property type="protein sequence ID" value="SIS41429.1"/>
    <property type="molecule type" value="Genomic_DNA"/>
</dbReference>
<dbReference type="AlphaFoldDB" id="A0A1N7IWI8"/>
<comment type="pathway">
    <text evidence="5">Cell wall biogenesis; teichoic acid biosynthesis.</text>
</comment>
<dbReference type="InterPro" id="IPR034714">
    <property type="entry name" value="TagA_TarA"/>
</dbReference>
<dbReference type="PANTHER" id="PTHR34136">
    <property type="match status" value="1"/>
</dbReference>
<dbReference type="UniPathway" id="UPA00632"/>
<evidence type="ECO:0000256" key="1">
    <source>
        <dbReference type="ARBA" id="ARBA00022676"/>
    </source>
</evidence>
<dbReference type="HAMAP" id="MF_02070">
    <property type="entry name" value="TagA_TarA"/>
    <property type="match status" value="1"/>
</dbReference>
<accession>A0A1N7IWI8</accession>
<dbReference type="PANTHER" id="PTHR34136:SF1">
    <property type="entry name" value="UDP-N-ACETYL-D-MANNOSAMINURONIC ACID TRANSFERASE"/>
    <property type="match status" value="1"/>
</dbReference>
<keyword evidence="3 5" id="KW-0777">Teichoic acid biosynthesis</keyword>
<dbReference type="CDD" id="cd06533">
    <property type="entry name" value="Glyco_transf_WecG_TagA"/>
    <property type="match status" value="1"/>
</dbReference>
<evidence type="ECO:0000313" key="7">
    <source>
        <dbReference type="Proteomes" id="UP000187608"/>
    </source>
</evidence>
<name>A0A1N7IWI8_9BACI</name>
<dbReference type="Pfam" id="PF03808">
    <property type="entry name" value="Glyco_tran_WecG"/>
    <property type="match status" value="1"/>
</dbReference>
<comment type="function">
    <text evidence="5">Catalyzes the conversion of GlcNAc-PP-undecaprenol into ManNAc-GlcNAc-PP-undecaprenol, the first committed lipid intermediate in the de novo synthesis of teichoic acid.</text>
</comment>
<dbReference type="GO" id="GO:0071555">
    <property type="term" value="P:cell wall organization"/>
    <property type="evidence" value="ECO:0007669"/>
    <property type="project" value="UniProtKB-KW"/>
</dbReference>
<dbReference type="GO" id="GO:0019350">
    <property type="term" value="P:teichoic acid biosynthetic process"/>
    <property type="evidence" value="ECO:0007669"/>
    <property type="project" value="UniProtKB-UniRule"/>
</dbReference>
<proteinExistence type="inferred from homology"/>
<dbReference type="OrthoDB" id="9771846at2"/>
<dbReference type="RefSeq" id="WP_076557353.1">
    <property type="nucleotide sequence ID" value="NZ_FTOC01000002.1"/>
</dbReference>
<comment type="similarity">
    <text evidence="5">Belongs to the glycosyltransferase 26 family. TagA/TarA subfamily.</text>
</comment>
<keyword evidence="4 5" id="KW-0961">Cell wall biogenesis/degradation</keyword>
<sequence>MHKENFLGVDVAPLTYKQVIKQIEKNIEAGEQSTVIAVNPEKVMKAREDEELRDLINGSTFQIPDGIGIVLASRMTGGAITDRVTGIEMMGYLLHLAEQKRLRIFLYGAKEEIITEAMARIKKNHPNITIAGYENGYEDDEEKVVRHIQESNADMLFVALGSPKQELWIRRNKDRLPVKVFQGVGGSLDVWAGAVHWAPKIWRDMNLEWLYRLLSDPKRFKRQLALPKFAWLILKKRKGRS</sequence>
<dbReference type="GO" id="GO:0047244">
    <property type="term" value="F:N-acetylglucosaminyldiphosphoundecaprenol N-acetyl-beta-D-mannosaminyltransferase activity"/>
    <property type="evidence" value="ECO:0007669"/>
    <property type="project" value="UniProtKB-UniRule"/>
</dbReference>
<organism evidence="6 7">
    <name type="scientific">Salimicrobium flavidum</name>
    <dbReference type="NCBI Taxonomy" id="570947"/>
    <lineage>
        <taxon>Bacteria</taxon>
        <taxon>Bacillati</taxon>
        <taxon>Bacillota</taxon>
        <taxon>Bacilli</taxon>
        <taxon>Bacillales</taxon>
        <taxon>Bacillaceae</taxon>
        <taxon>Salimicrobium</taxon>
    </lineage>
</organism>